<dbReference type="SUPFAM" id="SSF54909">
    <property type="entry name" value="Dimeric alpha+beta barrel"/>
    <property type="match status" value="1"/>
</dbReference>
<proteinExistence type="predicted"/>
<dbReference type="Pfam" id="PF03992">
    <property type="entry name" value="ABM"/>
    <property type="match status" value="1"/>
</dbReference>
<keyword evidence="3" id="KW-1185">Reference proteome</keyword>
<dbReference type="Proteomes" id="UP000290365">
    <property type="component" value="Chromosome"/>
</dbReference>
<dbReference type="Gene3D" id="3.30.70.100">
    <property type="match status" value="1"/>
</dbReference>
<protein>
    <submittedName>
        <fullName evidence="2">Antibiotic biosynthesis monooxygenase</fullName>
    </submittedName>
</protein>
<accession>A0A4P6JKB5</accession>
<dbReference type="InterPro" id="IPR011008">
    <property type="entry name" value="Dimeric_a/b-barrel"/>
</dbReference>
<dbReference type="GO" id="GO:0004497">
    <property type="term" value="F:monooxygenase activity"/>
    <property type="evidence" value="ECO:0007669"/>
    <property type="project" value="UniProtKB-KW"/>
</dbReference>
<evidence type="ECO:0000259" key="1">
    <source>
        <dbReference type="PROSITE" id="PS51725"/>
    </source>
</evidence>
<evidence type="ECO:0000313" key="3">
    <source>
        <dbReference type="Proteomes" id="UP000290365"/>
    </source>
</evidence>
<reference evidence="2 3" key="1">
    <citation type="submission" date="2019-01" db="EMBL/GenBank/DDBJ databases">
        <title>Ktedonosporobacter rubrisoli SCAWS-G2.</title>
        <authorList>
            <person name="Huang Y."/>
            <person name="Yan B."/>
        </authorList>
    </citation>
    <scope>NUCLEOTIDE SEQUENCE [LARGE SCALE GENOMIC DNA]</scope>
    <source>
        <strain evidence="2 3">SCAWS-G2</strain>
    </source>
</reference>
<dbReference type="InterPro" id="IPR007138">
    <property type="entry name" value="ABM_dom"/>
</dbReference>
<keyword evidence="2" id="KW-0503">Monooxygenase</keyword>
<dbReference type="OrthoDB" id="165368at2"/>
<name>A0A4P6JKB5_KTERU</name>
<dbReference type="EMBL" id="CP035758">
    <property type="protein sequence ID" value="QBD75410.1"/>
    <property type="molecule type" value="Genomic_DNA"/>
</dbReference>
<dbReference type="RefSeq" id="WP_129886009.1">
    <property type="nucleotide sequence ID" value="NZ_CP035758.1"/>
</dbReference>
<organism evidence="2 3">
    <name type="scientific">Ktedonosporobacter rubrisoli</name>
    <dbReference type="NCBI Taxonomy" id="2509675"/>
    <lineage>
        <taxon>Bacteria</taxon>
        <taxon>Bacillati</taxon>
        <taxon>Chloroflexota</taxon>
        <taxon>Ktedonobacteria</taxon>
        <taxon>Ktedonobacterales</taxon>
        <taxon>Ktedonosporobacteraceae</taxon>
        <taxon>Ktedonosporobacter</taxon>
    </lineage>
</organism>
<dbReference type="PROSITE" id="PS51725">
    <property type="entry name" value="ABM"/>
    <property type="match status" value="1"/>
</dbReference>
<dbReference type="AlphaFoldDB" id="A0A4P6JKB5"/>
<keyword evidence="2" id="KW-0560">Oxidoreductase</keyword>
<gene>
    <name evidence="2" type="ORF">EPA93_05090</name>
</gene>
<evidence type="ECO:0000313" key="2">
    <source>
        <dbReference type="EMBL" id="QBD75410.1"/>
    </source>
</evidence>
<sequence>MKQYYAQHVKATVKPGKRDELIQQLQQLSAELLTRASGCIYYLISTTEEPDVLWISELWTSKEAKDAIAMKPESAKGMKELMPLITSMTDRTHLTVVGGTGVD</sequence>
<dbReference type="KEGG" id="kbs:EPA93_05090"/>
<feature type="domain" description="ABM" evidence="1">
    <location>
        <begin position="5"/>
        <end position="94"/>
    </location>
</feature>